<proteinExistence type="predicted"/>
<dbReference type="InterPro" id="IPR019734">
    <property type="entry name" value="TPR_rpt"/>
</dbReference>
<gene>
    <name evidence="4" type="ORF">LOTGIDRAFT_162918</name>
</gene>
<feature type="repeat" description="TPR" evidence="3">
    <location>
        <begin position="8"/>
        <end position="41"/>
    </location>
</feature>
<dbReference type="Pfam" id="PF13424">
    <property type="entry name" value="TPR_12"/>
    <property type="match status" value="1"/>
</dbReference>
<dbReference type="GO" id="GO:0051879">
    <property type="term" value="F:Hsp90 protein binding"/>
    <property type="evidence" value="ECO:0007669"/>
    <property type="project" value="TreeGrafter"/>
</dbReference>
<reference evidence="4 5" key="1">
    <citation type="journal article" date="2013" name="Nature">
        <title>Insights into bilaterian evolution from three spiralian genomes.</title>
        <authorList>
            <person name="Simakov O."/>
            <person name="Marletaz F."/>
            <person name="Cho S.J."/>
            <person name="Edsinger-Gonzales E."/>
            <person name="Havlak P."/>
            <person name="Hellsten U."/>
            <person name="Kuo D.H."/>
            <person name="Larsson T."/>
            <person name="Lv J."/>
            <person name="Arendt D."/>
            <person name="Savage R."/>
            <person name="Osoegawa K."/>
            <person name="de Jong P."/>
            <person name="Grimwood J."/>
            <person name="Chapman J.A."/>
            <person name="Shapiro H."/>
            <person name="Aerts A."/>
            <person name="Otillar R.P."/>
            <person name="Terry A.Y."/>
            <person name="Boore J.L."/>
            <person name="Grigoriev I.V."/>
            <person name="Lindberg D.R."/>
            <person name="Seaver E.C."/>
            <person name="Weisblat D.A."/>
            <person name="Putnam N.H."/>
            <person name="Rokhsar D.S."/>
        </authorList>
    </citation>
    <scope>NUCLEOTIDE SEQUENCE [LARGE SCALE GENOMIC DNA]</scope>
</reference>
<keyword evidence="2 3" id="KW-0802">TPR repeat</keyword>
<sequence>MADVKAQAEEIKQKGNAAYKKKDFETALKHYDEAFAIDGTNITILTNKAAVFFEQGEYDKCIETCEKAVEVGRENRADYALLAKALARIGNSYLKKEDLKNALVYFNKSLLENRTQEIVKKQSSIKRNLSTFLAKVFFVISV</sequence>
<dbReference type="OrthoDB" id="2423701at2759"/>
<keyword evidence="5" id="KW-1185">Reference proteome</keyword>
<dbReference type="EMBL" id="KB202124">
    <property type="protein sequence ID" value="ESO92265.1"/>
    <property type="molecule type" value="Genomic_DNA"/>
</dbReference>
<dbReference type="SMART" id="SM00028">
    <property type="entry name" value="TPR"/>
    <property type="match status" value="3"/>
</dbReference>
<feature type="repeat" description="TPR" evidence="3">
    <location>
        <begin position="83"/>
        <end position="116"/>
    </location>
</feature>
<dbReference type="RefSeq" id="XP_009057184.1">
    <property type="nucleotide sequence ID" value="XM_009058936.1"/>
</dbReference>
<dbReference type="KEGG" id="lgi:LOTGIDRAFT_162918"/>
<dbReference type="PANTHER" id="PTHR22904">
    <property type="entry name" value="TPR REPEAT CONTAINING PROTEIN"/>
    <property type="match status" value="1"/>
</dbReference>
<name>V4AAZ0_LOTGI</name>
<keyword evidence="1" id="KW-0677">Repeat</keyword>
<evidence type="ECO:0000313" key="4">
    <source>
        <dbReference type="EMBL" id="ESO92265.1"/>
    </source>
</evidence>
<accession>V4AAZ0</accession>
<dbReference type="HOGENOM" id="CLU_1817984_0_0_1"/>
<evidence type="ECO:0000256" key="2">
    <source>
        <dbReference type="ARBA" id="ARBA00022803"/>
    </source>
</evidence>
<dbReference type="SUPFAM" id="SSF48452">
    <property type="entry name" value="TPR-like"/>
    <property type="match status" value="1"/>
</dbReference>
<dbReference type="GeneID" id="20239189"/>
<dbReference type="InterPro" id="IPR011990">
    <property type="entry name" value="TPR-like_helical_dom_sf"/>
</dbReference>
<dbReference type="OMA" id="ADYQKCI"/>
<dbReference type="FunFam" id="1.25.40.10:FF:000010">
    <property type="entry name" value="Stress-induced phosphoprotein 1"/>
    <property type="match status" value="1"/>
</dbReference>
<evidence type="ECO:0000313" key="5">
    <source>
        <dbReference type="Proteomes" id="UP000030746"/>
    </source>
</evidence>
<protein>
    <submittedName>
        <fullName evidence="4">Uncharacterized protein</fullName>
    </submittedName>
</protein>
<evidence type="ECO:0000256" key="1">
    <source>
        <dbReference type="ARBA" id="ARBA00022737"/>
    </source>
</evidence>
<dbReference type="STRING" id="225164.V4AAZ0"/>
<dbReference type="PANTHER" id="PTHR22904:SF523">
    <property type="entry name" value="STRESS-INDUCED-PHOSPHOPROTEIN 1"/>
    <property type="match status" value="1"/>
</dbReference>
<dbReference type="PROSITE" id="PS50005">
    <property type="entry name" value="TPR"/>
    <property type="match status" value="2"/>
</dbReference>
<dbReference type="Proteomes" id="UP000030746">
    <property type="component" value="Unassembled WGS sequence"/>
</dbReference>
<dbReference type="Gene3D" id="1.25.40.10">
    <property type="entry name" value="Tetratricopeptide repeat domain"/>
    <property type="match status" value="1"/>
</dbReference>
<organism evidence="4 5">
    <name type="scientific">Lottia gigantea</name>
    <name type="common">Giant owl limpet</name>
    <dbReference type="NCBI Taxonomy" id="225164"/>
    <lineage>
        <taxon>Eukaryota</taxon>
        <taxon>Metazoa</taxon>
        <taxon>Spiralia</taxon>
        <taxon>Lophotrochozoa</taxon>
        <taxon>Mollusca</taxon>
        <taxon>Gastropoda</taxon>
        <taxon>Patellogastropoda</taxon>
        <taxon>Lottioidea</taxon>
        <taxon>Lottiidae</taxon>
        <taxon>Lottia</taxon>
    </lineage>
</organism>
<dbReference type="CTD" id="20239189"/>
<evidence type="ECO:0000256" key="3">
    <source>
        <dbReference type="PROSITE-ProRule" id="PRU00339"/>
    </source>
</evidence>
<dbReference type="AlphaFoldDB" id="V4AAZ0"/>